<evidence type="ECO:0000256" key="5">
    <source>
        <dbReference type="ARBA" id="ARBA00022857"/>
    </source>
</evidence>
<evidence type="ECO:0000256" key="1">
    <source>
        <dbReference type="ARBA" id="ARBA00010371"/>
    </source>
</evidence>
<evidence type="ECO:0000256" key="3">
    <source>
        <dbReference type="ARBA" id="ARBA00022553"/>
    </source>
</evidence>
<keyword evidence="4" id="KW-0808">Transferase</keyword>
<dbReference type="InterPro" id="IPR049900">
    <property type="entry name" value="PKS_mFAS_DH"/>
</dbReference>
<keyword evidence="3" id="KW-0597">Phosphoprotein</keyword>
<dbReference type="InterPro" id="IPR016039">
    <property type="entry name" value="Thiolase-like"/>
</dbReference>
<dbReference type="InterPro" id="IPR020843">
    <property type="entry name" value="ER"/>
</dbReference>
<dbReference type="CDD" id="cd05195">
    <property type="entry name" value="enoyl_red"/>
    <property type="match status" value="1"/>
</dbReference>
<evidence type="ECO:0000256" key="6">
    <source>
        <dbReference type="PROSITE-ProRule" id="PRU01363"/>
    </source>
</evidence>
<protein>
    <submittedName>
        <fullName evidence="10">Uncharacterized protein</fullName>
    </submittedName>
</protein>
<comment type="caution">
    <text evidence="6">Lacks conserved residue(s) required for the propagation of feature annotation.</text>
</comment>
<feature type="domain" description="Ketosynthase family 3 (KS3)" evidence="8">
    <location>
        <begin position="1"/>
        <end position="140"/>
    </location>
</feature>
<keyword evidence="2" id="KW-0596">Phosphopantetheine</keyword>
<dbReference type="Gene3D" id="3.40.366.10">
    <property type="entry name" value="Malonyl-Coenzyme A Acyl Carrier Protein, domain 2"/>
    <property type="match status" value="1"/>
</dbReference>
<dbReference type="Pfam" id="PF02801">
    <property type="entry name" value="Ketoacyl-synt_C"/>
    <property type="match status" value="1"/>
</dbReference>
<dbReference type="PROSITE" id="PS52019">
    <property type="entry name" value="PKS_MFAS_DH"/>
    <property type="match status" value="1"/>
</dbReference>
<keyword evidence="11" id="KW-1185">Reference proteome</keyword>
<dbReference type="Gene3D" id="3.10.129.110">
    <property type="entry name" value="Polyketide synthase dehydratase"/>
    <property type="match status" value="1"/>
</dbReference>
<sequence length="2129" mass="238427">MVNAMKAAKVSPNQVDYVEAHATGTGVGDPIEAEALVRAYSSHQKRMSPLLIGSVKTNIGHTESCSGIASIIKVLLALKHEAIPPHINVNAINPKVDFSPIPGKITLEMEEWKRTPIKPRIAGVSNFGITGTDVHVIIQEPPETKKVEVDPFSLEISSQAQKHPLHILALSAKTKPALDQLSQDFATFLGHQINGDEFLEDLTYTANACRPHHLFRKAVFGRSKKEILLQLQEQKPLQEESRKELTVAFIFADTFKKEDNYIQTYASLYSTFPVFKIQMDICDNLCQKLTRFSPASYLTATNLEELNICQNFVQICHLSVSYSLYRLWETWGVKPSYTMGVNFSKDIRFSIAAVVTGEVTLEQTFKILNTSETIDSKKPFNGNLEHQQSAVELIYCNKGEKESLETLDEAIETMCSNGCTTFIEIGLRNDFYKGKSSTNSSPHVEVEENTGEYESGLEAVFSTLVALYNAGYPIDWEGFYRHKSRRKKTLQQSIENHQHPLLGKFIEAIEGDKTVYSFENSLYPQNQAPYLLDYLIGSEMIFPCTGYLEMAIAAHGSTPCIIEDFRLDRPLHLPKNNGIDFKTVVRKGNDDSSSWSVLAKAEQNVTWDQYASGNVKCSEFGELKTTSLLQTQHDIFEIKKRCVEEESPLNFYTQNEKHGFSYGLTFQTMKRIHRCGSSGELLVQISIPPDALNYHCHPLLSDAMIQSYLYMKNNDLTEVKVPKSIKTIVFHRRLTPQECSSWESICFHVYCNEKEDTVCLLDSKGKIVIEMISPEIIATTVTSILTAAGIPKELHSFQNNRQVDIYEVDWKPTTKFQTQGAFTIDTSTSFTNLPSYQSLLGSLEQSNRFTNSEKVVVKNVDRLCLMYILKAMFDMGWEPEVGSTFKLDKLAGDFKIAKHFIPAFRHYLTYLVEEGVLVEESNKDFTVKALPDDPETVNLIINELSTQLADYGPIQALNIGGSNLSQIIKGEVKGRQLLFEQGENGLTPMDQIYETNLYYRSCVNASSHIFFEIASHLWKCPNTHENGDKNRRLRILELGGKSGMFTKEALFLLIEEDIKYTYYFTETSLSLTQKAEQLFSIAEDDLVFKTLDIQKDPLQQGFPPAYFDIVVALDMLSSTKDLRITLENIRRVMKPGGNIIVGEKCHPIREMDLTFGISEEYWQFNDHNVRPNHPSISADQWLGLFDKCGFTGPSSRSFLAASNISILVGTASHPYILPEQLRMDVKPEKRWLLLHDLDHKLGFVDRVINQMSNLDRDIVSHSVLQDGFKTLTQYLSETATPEGILCVFEGNDEFASENCRSILEPLLNASKYAAKKGNGRLCVATFGLTDASEGIPVGSSSSATVLGFLRCVMLEIPSMNCKLVDLDPDQPQEAMADILVQELWMGDGETEISYRNSVRYARRLVVSDLASFQDLMTIPNSVENYSIMALPQSNLIADLLFVPKTIEMGVNDVIVEVRAASLNFKDILNVMKPSNEFKNMSTIGIDFSGVVSSVGENVKDISVGSPVFGCSWDHSSLCRYLPVPVKNLSWMPPGITFEEAASFPVAFLTAWYCLVNFAQASAGQMVLIHAASGGVGLIAIQIAKILDLQIVATAGSRKKRAFLTNLGIKHVYNTRNLEFGQKIKKITNGEGVDIVLNYLTGPGFKEASLEITKMGGYFVEISKLDIWTEDEVKIRKPGVNYKIVDLTIVNRDEIIALLPHLVTLMEDGSLKPFPFTRFTASRLIHALKFLQKAKHIGKVIISMPKFDIKIGEFKDSLFNERSTYLITGGKGAIGLAITEWMVSKGAKYIVLMGRGPPNQKALDVAEKLVEQAGAVIIFKEADVADLKQCKKVLEEIAKNPNLPPLRGVHHCAGVLSDRTLMNQDWDNFDYVLNPKVKGTYNLHILTETLPLEFFVVHSSMAATFGNFGQSNYCAANTFMEGLMAKRRWMGLQGMAVNWGQWDAGLAEDMELELFEPLTIAQGIGALENFHLENRTAVVAGFLKFEKVSTLMPLYQKTFLADLCLENQAVCSYINDGNYNKLKANFLGTYLKAKGEEQKHLVVRDFVKERICETLGLELNEMGDNVKFNTLGLDSLLSVEFYNSLQAEMGDTQLGYIDMEEQGTVEGISNLIIRLLNGIGKYPNLGILNP</sequence>
<dbReference type="Gene3D" id="3.40.47.10">
    <property type="match status" value="1"/>
</dbReference>
<gene>
    <name evidence="10" type="ORF">ODALV1_LOCUS23915</name>
</gene>
<dbReference type="Pfam" id="PF08240">
    <property type="entry name" value="ADH_N"/>
    <property type="match status" value="1"/>
</dbReference>
<dbReference type="InterPro" id="IPR014031">
    <property type="entry name" value="Ketoacyl_synth_C"/>
</dbReference>
<feature type="region of interest" description="N-terminal hotdog fold" evidence="6">
    <location>
        <begin position="499"/>
        <end position="622"/>
    </location>
</feature>
<organism evidence="10 11">
    <name type="scientific">Orchesella dallaii</name>
    <dbReference type="NCBI Taxonomy" id="48710"/>
    <lineage>
        <taxon>Eukaryota</taxon>
        <taxon>Metazoa</taxon>
        <taxon>Ecdysozoa</taxon>
        <taxon>Arthropoda</taxon>
        <taxon>Hexapoda</taxon>
        <taxon>Collembola</taxon>
        <taxon>Entomobryomorpha</taxon>
        <taxon>Entomobryoidea</taxon>
        <taxon>Orchesellidae</taxon>
        <taxon>Orchesellinae</taxon>
        <taxon>Orchesella</taxon>
    </lineage>
</organism>
<dbReference type="Gene3D" id="3.30.70.3290">
    <property type="match status" value="1"/>
</dbReference>
<dbReference type="InterPro" id="IPR050444">
    <property type="entry name" value="Polyketide_Synthase"/>
</dbReference>
<feature type="domain" description="Carrier" evidence="7">
    <location>
        <begin position="2040"/>
        <end position="2115"/>
    </location>
</feature>
<dbReference type="EMBL" id="CAXLJM020000085">
    <property type="protein sequence ID" value="CAL8130851.1"/>
    <property type="molecule type" value="Genomic_DNA"/>
</dbReference>
<dbReference type="Proteomes" id="UP001642540">
    <property type="component" value="Unassembled WGS sequence"/>
</dbReference>
<feature type="domain" description="PKS/mFAS DH" evidence="9">
    <location>
        <begin position="499"/>
        <end position="785"/>
    </location>
</feature>
<dbReference type="SUPFAM" id="SSF53901">
    <property type="entry name" value="Thiolase-like"/>
    <property type="match status" value="1"/>
</dbReference>
<evidence type="ECO:0000313" key="10">
    <source>
        <dbReference type="EMBL" id="CAL8130851.1"/>
    </source>
</evidence>
<dbReference type="SMART" id="SM00829">
    <property type="entry name" value="PKS_ER"/>
    <property type="match status" value="1"/>
</dbReference>
<dbReference type="InterPro" id="IPR029063">
    <property type="entry name" value="SAM-dependent_MTases_sf"/>
</dbReference>
<dbReference type="InterPro" id="IPR001227">
    <property type="entry name" value="Ac_transferase_dom_sf"/>
</dbReference>
<dbReference type="Pfam" id="PF22621">
    <property type="entry name" value="CurL-like_PKS_C"/>
    <property type="match status" value="1"/>
</dbReference>
<dbReference type="PANTHER" id="PTHR45681">
    <property type="entry name" value="POLYKETIDE SYNTHASE 44-RELATED"/>
    <property type="match status" value="1"/>
</dbReference>
<dbReference type="SUPFAM" id="SSF51735">
    <property type="entry name" value="NAD(P)-binding Rossmann-fold domains"/>
    <property type="match status" value="3"/>
</dbReference>
<dbReference type="InterPro" id="IPR020841">
    <property type="entry name" value="PKS_Beta-ketoAc_synthase_dom"/>
</dbReference>
<dbReference type="InterPro" id="IPR002364">
    <property type="entry name" value="Quin_OxRdtase/zeta-crystal_CS"/>
</dbReference>
<dbReference type="SMART" id="SM00822">
    <property type="entry name" value="PKS_KR"/>
    <property type="match status" value="1"/>
</dbReference>
<proteinExistence type="inferred from homology"/>
<keyword evidence="5" id="KW-0521">NADP</keyword>
<dbReference type="Gene3D" id="3.40.50.720">
    <property type="entry name" value="NAD(P)-binding Rossmann-like Domain"/>
    <property type="match status" value="3"/>
</dbReference>
<dbReference type="InterPro" id="IPR011032">
    <property type="entry name" value="GroES-like_sf"/>
</dbReference>
<dbReference type="Pfam" id="PF21089">
    <property type="entry name" value="PKS_DH_N"/>
    <property type="match status" value="1"/>
</dbReference>
<dbReference type="Pfam" id="PF00107">
    <property type="entry name" value="ADH_zinc_N"/>
    <property type="match status" value="1"/>
</dbReference>
<dbReference type="InterPro" id="IPR042104">
    <property type="entry name" value="PKS_dehydratase_sf"/>
</dbReference>
<dbReference type="Pfam" id="PF14765">
    <property type="entry name" value="PS-DH"/>
    <property type="match status" value="1"/>
</dbReference>
<evidence type="ECO:0000313" key="11">
    <source>
        <dbReference type="Proteomes" id="UP001642540"/>
    </source>
</evidence>
<dbReference type="Gene3D" id="3.90.180.10">
    <property type="entry name" value="Medium-chain alcohol dehydrogenases, catalytic domain"/>
    <property type="match status" value="1"/>
</dbReference>
<dbReference type="SUPFAM" id="SSF50129">
    <property type="entry name" value="GroES-like"/>
    <property type="match status" value="1"/>
</dbReference>
<dbReference type="Pfam" id="PF08659">
    <property type="entry name" value="KR"/>
    <property type="match status" value="1"/>
</dbReference>
<reference evidence="10 11" key="1">
    <citation type="submission" date="2024-08" db="EMBL/GenBank/DDBJ databases">
        <authorList>
            <person name="Cucini C."/>
            <person name="Frati F."/>
        </authorList>
    </citation>
    <scope>NUCLEOTIDE SEQUENCE [LARGE SCALE GENOMIC DNA]</scope>
</reference>
<name>A0ABP1RMG4_9HEXA</name>
<dbReference type="PROSITE" id="PS50075">
    <property type="entry name" value="CARRIER"/>
    <property type="match status" value="1"/>
</dbReference>
<evidence type="ECO:0000259" key="9">
    <source>
        <dbReference type="PROSITE" id="PS52019"/>
    </source>
</evidence>
<dbReference type="InterPro" id="IPR057326">
    <property type="entry name" value="KR_dom"/>
</dbReference>
<evidence type="ECO:0000256" key="2">
    <source>
        <dbReference type="ARBA" id="ARBA00022450"/>
    </source>
</evidence>
<comment type="similarity">
    <text evidence="1">Belongs to the zinc-containing alcohol dehydrogenase family. Quinone oxidoreductase subfamily.</text>
</comment>
<dbReference type="InterPro" id="IPR036736">
    <property type="entry name" value="ACP-like_sf"/>
</dbReference>
<accession>A0ABP1RMG4</accession>
<feature type="region of interest" description="C-terminal hotdog fold" evidence="6">
    <location>
        <begin position="643"/>
        <end position="785"/>
    </location>
</feature>
<dbReference type="InterPro" id="IPR013217">
    <property type="entry name" value="Methyltransf_12"/>
</dbReference>
<dbReference type="InterPro" id="IPR016035">
    <property type="entry name" value="Acyl_Trfase/lysoPLipase"/>
</dbReference>
<evidence type="ECO:0000259" key="7">
    <source>
        <dbReference type="PROSITE" id="PS50075"/>
    </source>
</evidence>
<dbReference type="InterPro" id="IPR013968">
    <property type="entry name" value="PKS_KR"/>
</dbReference>
<dbReference type="SUPFAM" id="SSF53335">
    <property type="entry name" value="S-adenosyl-L-methionine-dependent methyltransferases"/>
    <property type="match status" value="1"/>
</dbReference>
<dbReference type="InterPro" id="IPR036291">
    <property type="entry name" value="NAD(P)-bd_dom_sf"/>
</dbReference>
<dbReference type="InterPro" id="IPR020807">
    <property type="entry name" value="PKS_DH"/>
</dbReference>
<dbReference type="CDD" id="cd00833">
    <property type="entry name" value="PKS"/>
    <property type="match status" value="1"/>
</dbReference>
<evidence type="ECO:0000256" key="4">
    <source>
        <dbReference type="ARBA" id="ARBA00022679"/>
    </source>
</evidence>
<evidence type="ECO:0000259" key="8">
    <source>
        <dbReference type="PROSITE" id="PS52004"/>
    </source>
</evidence>
<dbReference type="PANTHER" id="PTHR45681:SF6">
    <property type="entry name" value="POLYKETIDE SYNTHASE 37"/>
    <property type="match status" value="1"/>
</dbReference>
<dbReference type="SMART" id="SM00825">
    <property type="entry name" value="PKS_KS"/>
    <property type="match status" value="1"/>
</dbReference>
<dbReference type="SUPFAM" id="SSF47336">
    <property type="entry name" value="ACP-like"/>
    <property type="match status" value="1"/>
</dbReference>
<dbReference type="Gene3D" id="3.40.50.150">
    <property type="entry name" value="Vaccinia Virus protein VP39"/>
    <property type="match status" value="1"/>
</dbReference>
<dbReference type="InterPro" id="IPR013154">
    <property type="entry name" value="ADH-like_N"/>
</dbReference>
<dbReference type="PROSITE" id="PS52004">
    <property type="entry name" value="KS3_2"/>
    <property type="match status" value="1"/>
</dbReference>
<dbReference type="Pfam" id="PF08242">
    <property type="entry name" value="Methyltransf_12"/>
    <property type="match status" value="1"/>
</dbReference>
<dbReference type="SUPFAM" id="SSF52151">
    <property type="entry name" value="FabD/lysophospholipase-like"/>
    <property type="match status" value="1"/>
</dbReference>
<dbReference type="Pfam" id="PF00550">
    <property type="entry name" value="PP-binding"/>
    <property type="match status" value="1"/>
</dbReference>
<dbReference type="SMART" id="SM00826">
    <property type="entry name" value="PKS_DH"/>
    <property type="match status" value="1"/>
</dbReference>
<dbReference type="InterPro" id="IPR009081">
    <property type="entry name" value="PP-bd_ACP"/>
</dbReference>
<dbReference type="InterPro" id="IPR049552">
    <property type="entry name" value="PKS_DH_N"/>
</dbReference>
<comment type="caution">
    <text evidence="10">The sequence shown here is derived from an EMBL/GenBank/DDBJ whole genome shotgun (WGS) entry which is preliminary data.</text>
</comment>
<dbReference type="InterPro" id="IPR049551">
    <property type="entry name" value="PKS_DH_C"/>
</dbReference>
<dbReference type="Gene3D" id="1.10.1200.10">
    <property type="entry name" value="ACP-like"/>
    <property type="match status" value="1"/>
</dbReference>
<dbReference type="PROSITE" id="PS01162">
    <property type="entry name" value="QOR_ZETA_CRYSTAL"/>
    <property type="match status" value="1"/>
</dbReference>
<dbReference type="InterPro" id="IPR013149">
    <property type="entry name" value="ADH-like_C"/>
</dbReference>